<organism evidence="1 2">
    <name type="scientific">Cryptococcus depauperatus CBS 7841</name>
    <dbReference type="NCBI Taxonomy" id="1295531"/>
    <lineage>
        <taxon>Eukaryota</taxon>
        <taxon>Fungi</taxon>
        <taxon>Dikarya</taxon>
        <taxon>Basidiomycota</taxon>
        <taxon>Agaricomycotina</taxon>
        <taxon>Tremellomycetes</taxon>
        <taxon>Tremellales</taxon>
        <taxon>Cryptococcaceae</taxon>
        <taxon>Cryptococcus</taxon>
    </lineage>
</organism>
<dbReference type="AlphaFoldDB" id="A0AAJ8JRH5"/>
<reference evidence="1" key="3">
    <citation type="submission" date="2024-01" db="EMBL/GenBank/DDBJ databases">
        <authorList>
            <person name="Coelho M.A."/>
            <person name="David-Palma M."/>
            <person name="Shea T."/>
            <person name="Sun S."/>
            <person name="Cuomo C.A."/>
            <person name="Heitman J."/>
        </authorList>
    </citation>
    <scope>NUCLEOTIDE SEQUENCE</scope>
    <source>
        <strain evidence="1">CBS 7841</strain>
    </source>
</reference>
<name>A0AAJ8JRH5_9TREE</name>
<accession>A0AAJ8JRH5</accession>
<gene>
    <name evidence="1" type="ORF">L203_102203</name>
</gene>
<keyword evidence="2" id="KW-1185">Reference proteome</keyword>
<reference evidence="1" key="2">
    <citation type="journal article" date="2022" name="Elife">
        <title>Obligate sexual reproduction of a homothallic fungus closely related to the Cryptococcus pathogenic species complex.</title>
        <authorList>
            <person name="Passer A.R."/>
            <person name="Clancey S.A."/>
            <person name="Shea T."/>
            <person name="David-Palma M."/>
            <person name="Averette A.F."/>
            <person name="Boekhout T."/>
            <person name="Porcel B.M."/>
            <person name="Nowrousian M."/>
            <person name="Cuomo C.A."/>
            <person name="Sun S."/>
            <person name="Heitman J."/>
            <person name="Coelho M.A."/>
        </authorList>
    </citation>
    <scope>NUCLEOTIDE SEQUENCE</scope>
    <source>
        <strain evidence="1">CBS 7841</strain>
    </source>
</reference>
<reference evidence="1" key="1">
    <citation type="submission" date="2016-06" db="EMBL/GenBank/DDBJ databases">
        <authorList>
            <person name="Cuomo C."/>
            <person name="Litvintseva A."/>
            <person name="Heitman J."/>
            <person name="Chen Y."/>
            <person name="Sun S."/>
            <person name="Springer D."/>
            <person name="Dromer F."/>
            <person name="Young S."/>
            <person name="Zeng Q."/>
            <person name="Chapman S."/>
            <person name="Gujja S."/>
            <person name="Saif S."/>
            <person name="Birren B."/>
        </authorList>
    </citation>
    <scope>NUCLEOTIDE SEQUENCE</scope>
    <source>
        <strain evidence="1">CBS 7841</strain>
    </source>
</reference>
<evidence type="ECO:0000313" key="1">
    <source>
        <dbReference type="EMBL" id="WVN87027.1"/>
    </source>
</evidence>
<proteinExistence type="predicted"/>
<dbReference type="KEGG" id="cdep:91086415"/>
<dbReference type="GeneID" id="91086415"/>
<dbReference type="Proteomes" id="UP000094043">
    <property type="component" value="Chromosome 2"/>
</dbReference>
<sequence>MVVRGEGEVARRNAVKWVKNRVARKFVHFCPKFDADNSYHFSLLFLLLNLHLLDRFITLDNFTTIQTCLMPRYIPLSLLPSQTRAGVRILSSTPLVNPLRQLPSPSTMLLSRNDLPPNVRVQEWVDGRGRWFGVSQRDRLGGKKRVNTGLEAKGRRWGGLKWAMRER</sequence>
<protein>
    <submittedName>
        <fullName evidence="1">Uncharacterized protein</fullName>
    </submittedName>
</protein>
<dbReference type="EMBL" id="CP143785">
    <property type="protein sequence ID" value="WVN87027.1"/>
    <property type="molecule type" value="Genomic_DNA"/>
</dbReference>
<dbReference type="RefSeq" id="XP_066067727.1">
    <property type="nucleotide sequence ID" value="XM_066211630.1"/>
</dbReference>
<evidence type="ECO:0000313" key="2">
    <source>
        <dbReference type="Proteomes" id="UP000094043"/>
    </source>
</evidence>